<dbReference type="RefSeq" id="WP_217741524.1">
    <property type="nucleotide sequence ID" value="NZ_BAABZI010000001.1"/>
</dbReference>
<organism evidence="3 4">
    <name type="scientific">Bacteroides thetaiotaomicron</name>
    <dbReference type="NCBI Taxonomy" id="818"/>
    <lineage>
        <taxon>Bacteria</taxon>
        <taxon>Pseudomonadati</taxon>
        <taxon>Bacteroidota</taxon>
        <taxon>Bacteroidia</taxon>
        <taxon>Bacteroidales</taxon>
        <taxon>Bacteroidaceae</taxon>
        <taxon>Bacteroides</taxon>
    </lineage>
</organism>
<dbReference type="GO" id="GO:0015074">
    <property type="term" value="P:DNA integration"/>
    <property type="evidence" value="ECO:0007669"/>
    <property type="project" value="InterPro"/>
</dbReference>
<feature type="region of interest" description="Disordered" evidence="1">
    <location>
        <begin position="645"/>
        <end position="669"/>
    </location>
</feature>
<protein>
    <submittedName>
        <fullName evidence="3">DDE-type integrase/transposase/recombinase</fullName>
    </submittedName>
</protein>
<feature type="compositionally biased region" description="Basic and acidic residues" evidence="1">
    <location>
        <begin position="645"/>
        <end position="662"/>
    </location>
</feature>
<dbReference type="EMBL" id="JAHYQA010000005">
    <property type="protein sequence ID" value="MCE9237561.1"/>
    <property type="molecule type" value="Genomic_DNA"/>
</dbReference>
<dbReference type="Pfam" id="PF00665">
    <property type="entry name" value="rve"/>
    <property type="match status" value="1"/>
</dbReference>
<gene>
    <name evidence="3" type="ORF">K0H07_10405</name>
</gene>
<proteinExistence type="predicted"/>
<dbReference type="PANTHER" id="PTHR35004">
    <property type="entry name" value="TRANSPOSASE RV3428C-RELATED"/>
    <property type="match status" value="1"/>
</dbReference>
<accession>A0AAW4ZA26</accession>
<evidence type="ECO:0000256" key="1">
    <source>
        <dbReference type="SAM" id="MobiDB-lite"/>
    </source>
</evidence>
<comment type="caution">
    <text evidence="3">The sequence shown here is derived from an EMBL/GenBank/DDBJ whole genome shotgun (WGS) entry which is preliminary data.</text>
</comment>
<sequence>MRDAYLTYSQLAAMGVSGELIRQWKSRDQVDSLKVGSTTYVRWSSVPERTRSKYSQEEINRICNSYMYEEQSKALYNSIRFGMQNAYERDYLRYRGIYIEQGLPLDKVVEYSKEHAMWAFLLDTYYRENGQEHPVDEALKAYNEILPEKNYSRETFRKKIAKALKEGIPGIIIRKKGSGRPKEFDKQYEYMIYQLASDAKAFKCADVYRKVCSICEEMGMKSPKERTVNNIFRKALRNPVVYAHRYGVDKMRYNMLSYASIQHAENAGDQYQIDGWTMPFYYRDPVDKRLKTMCLFVVMDAYSKKAVGYYVSGSENTETILNALEDAVRKTGELPFEIVSDNHSFNQTKVAGNFKEALERLGVTWTVSSNPRHKQVIERSFRTFGECYAKQQYGYTGQGIRSISPDARISQELFDKYMKAGYLLTEDQIKAIAIYCVDMWNNGVENEGKSPNQLYEESERPNSIKLGDWRRCSHFFDLFTRDMSEVTVKNGQISIVRAGRKYEYQLTSDQAYKFNNKPVTVKYIDLSEGIYIYDPSTGDPVGYVKLKEKAHGALANRTEEDATILGKVSSINKAWVRKGEKELLNLRESADSRLIELVNQRTTPKDVIRDMKENSTYATEFARLGGNIQTTPDLPVFNEGYDTEKLSRRTDESPFHKKERPTIDLSLLD</sequence>
<dbReference type="InterPro" id="IPR001584">
    <property type="entry name" value="Integrase_cat-core"/>
</dbReference>
<dbReference type="Proteomes" id="UP001200544">
    <property type="component" value="Unassembled WGS sequence"/>
</dbReference>
<evidence type="ECO:0000313" key="4">
    <source>
        <dbReference type="Proteomes" id="UP001200544"/>
    </source>
</evidence>
<evidence type="ECO:0000259" key="2">
    <source>
        <dbReference type="PROSITE" id="PS50994"/>
    </source>
</evidence>
<name>A0AAW4ZA26_BACT4</name>
<dbReference type="PANTHER" id="PTHR35004:SF7">
    <property type="entry name" value="INTEGRASE PROTEIN"/>
    <property type="match status" value="1"/>
</dbReference>
<feature type="domain" description="Integrase catalytic" evidence="2">
    <location>
        <begin position="267"/>
        <end position="459"/>
    </location>
</feature>
<dbReference type="AlphaFoldDB" id="A0AAW4ZA26"/>
<reference evidence="3" key="1">
    <citation type="submission" date="2021-07" db="EMBL/GenBank/DDBJ databases">
        <title>Comparative genomics of Bacteroides fragilis group isolates reveals species-dependent resistance mechanisms and validates clinical tools for resistance prediction.</title>
        <authorList>
            <person name="Wallace M.J."/>
            <person name="Jean S."/>
            <person name="Wallace M.A."/>
            <person name="Carey-Ann B.D."/>
            <person name="Dantas G."/>
        </authorList>
    </citation>
    <scope>NUCLEOTIDE SEQUENCE</scope>
    <source>
        <strain evidence="3">BJH_160</strain>
    </source>
</reference>
<evidence type="ECO:0000313" key="3">
    <source>
        <dbReference type="EMBL" id="MCE9237561.1"/>
    </source>
</evidence>
<dbReference type="PROSITE" id="PS50994">
    <property type="entry name" value="INTEGRASE"/>
    <property type="match status" value="1"/>
</dbReference>